<evidence type="ECO:0000256" key="2">
    <source>
        <dbReference type="ARBA" id="ARBA00022670"/>
    </source>
</evidence>
<evidence type="ECO:0000256" key="6">
    <source>
        <dbReference type="SAM" id="SignalP"/>
    </source>
</evidence>
<evidence type="ECO:0000259" key="8">
    <source>
        <dbReference type="Pfam" id="PF05193"/>
    </source>
</evidence>
<feature type="domain" description="Peptidase M16 N-terminal" evidence="7">
    <location>
        <begin position="58"/>
        <end position="172"/>
    </location>
</feature>
<dbReference type="GO" id="GO:0008237">
    <property type="term" value="F:metallopeptidase activity"/>
    <property type="evidence" value="ECO:0007669"/>
    <property type="project" value="UniProtKB-KW"/>
</dbReference>
<dbReference type="EMBL" id="SJSM01000003">
    <property type="protein sequence ID" value="TCC97806.1"/>
    <property type="molecule type" value="Genomic_DNA"/>
</dbReference>
<accession>A0A4V2MKF2</accession>
<dbReference type="InterPro" id="IPR011765">
    <property type="entry name" value="Pept_M16_N"/>
</dbReference>
<dbReference type="Proteomes" id="UP000291117">
    <property type="component" value="Unassembled WGS sequence"/>
</dbReference>
<evidence type="ECO:0000313" key="10">
    <source>
        <dbReference type="Proteomes" id="UP000291117"/>
    </source>
</evidence>
<keyword evidence="5" id="KW-0482">Metalloprotease</keyword>
<dbReference type="PANTHER" id="PTHR43690:SF34">
    <property type="entry name" value="ZINC PROTEASE PQQL-LIKE"/>
    <property type="match status" value="1"/>
</dbReference>
<keyword evidence="2" id="KW-0645">Protease</keyword>
<dbReference type="SUPFAM" id="SSF63411">
    <property type="entry name" value="LuxS/MPP-like metallohydrolase"/>
    <property type="match status" value="4"/>
</dbReference>
<proteinExistence type="inferred from homology"/>
<dbReference type="Pfam" id="PF05193">
    <property type="entry name" value="Peptidase_M16_C"/>
    <property type="match status" value="2"/>
</dbReference>
<comment type="caution">
    <text evidence="9">The sequence shown here is derived from an EMBL/GenBank/DDBJ whole genome shotgun (WGS) entry which is preliminary data.</text>
</comment>
<dbReference type="InterPro" id="IPR050626">
    <property type="entry name" value="Peptidase_M16"/>
</dbReference>
<reference evidence="9 10" key="1">
    <citation type="submission" date="2019-02" db="EMBL/GenBank/DDBJ databases">
        <title>Pedobacter sp. RP-3-8 sp. nov., isolated from Arctic soil.</title>
        <authorList>
            <person name="Dahal R.H."/>
        </authorList>
    </citation>
    <scope>NUCLEOTIDE SEQUENCE [LARGE SCALE GENOMIC DNA]</scope>
    <source>
        <strain evidence="9 10">RP-3-8</strain>
    </source>
</reference>
<sequence length="940" mass="107012">MRLLRILPIVLLSAFCIYSAGAQTVPAGAKDQLMLDVGVKVGKLPNGFTYYIRKNIEPKNRAIFYLANKIGSIVETEEERGLAHFTEHLSFKGTTHFPKNKMIDYLQSVGVRFGADLNAYTSFDETVYQLPIPTDNPEVVKQGIQIMRDWAGAALIEAQEMEPERGVILEEKRLRKSAEERMREIYWPVLLNHSRYVDRLPIGTEQVIKNASLSTIKNFYQRWYRPDLEALIVVGDFDPAVMEKMIIEKFSDFKAPDQVEKRIQYGVNLDGKNQFIKVTDPEYTSRVIQIMSKHRSDVTRTRNDLRDNLIAGIYNELISSRFSELRKQANPPYLQGGTSIGNFFKGVDVASTVVAAKPNELERGFKAVYTELERVKRHGFIQSELDRVKNETLNYQESVYKERDKTPSVQYVKEYLQHFLNGEISPGKEYLYHFYRDEIMKISLEDINALVAKYYVDANRDIMVLGPESEKASLPEESTILKWIAEVKNTEVSAYSDNLVDLPLLQEVPKEGKIVKETKIKGLDITELVLGNGIKVVLKPTNFKNDQVLFYAFSPGGNSLYPDHDYQSAVNATTLVASSGLGPFDAKQLPKMLSGKLLNISPYLSERYEGFKGSTAPKDFETTMQLLYLYFTAPKADEAIFNGLVANYKSSLLNRENIPGLVFSDTANAVLGSYHPRRTGPSLAKANQISFKKAYEIYKERFADASDFTFIFTGNFTDSTIRPLLKRYIASLPSIKRKESWKDVGVRTPKGIIRKDVYKGTEDKATVQLVLSGDYNYGVQQNIAMDALQEVLDFRLLERLRKKESGVYTPDISVSYAKYPIPEFRVGISFGCAPEKVNSLIAAVEEEIKILVKEGITMDELAKFKAEQKLAMETQLKTNAFWNSYLVDVYREHKDPATLFNYDKLLIDLKPIDIQNVAKRYLNLENYITFVLYPEVKTSK</sequence>
<dbReference type="Pfam" id="PF00675">
    <property type="entry name" value="Peptidase_M16"/>
    <property type="match status" value="1"/>
</dbReference>
<evidence type="ECO:0000259" key="7">
    <source>
        <dbReference type="Pfam" id="PF00675"/>
    </source>
</evidence>
<dbReference type="RefSeq" id="WP_131608164.1">
    <property type="nucleotide sequence ID" value="NZ_SJSM01000003.1"/>
</dbReference>
<feature type="chain" id="PRO_5020581551" evidence="6">
    <location>
        <begin position="23"/>
        <end position="940"/>
    </location>
</feature>
<evidence type="ECO:0000256" key="5">
    <source>
        <dbReference type="ARBA" id="ARBA00023049"/>
    </source>
</evidence>
<dbReference type="PANTHER" id="PTHR43690">
    <property type="entry name" value="NARDILYSIN"/>
    <property type="match status" value="1"/>
</dbReference>
<feature type="domain" description="Peptidase M16 C-terminal" evidence="8">
    <location>
        <begin position="212"/>
        <end position="390"/>
    </location>
</feature>
<organism evidence="9 10">
    <name type="scientific">Pedobacter hiemivivus</name>
    <dbReference type="NCBI Taxonomy" id="2530454"/>
    <lineage>
        <taxon>Bacteria</taxon>
        <taxon>Pseudomonadati</taxon>
        <taxon>Bacteroidota</taxon>
        <taxon>Sphingobacteriia</taxon>
        <taxon>Sphingobacteriales</taxon>
        <taxon>Sphingobacteriaceae</taxon>
        <taxon>Pedobacter</taxon>
    </lineage>
</organism>
<dbReference type="AlphaFoldDB" id="A0A4V2MKF2"/>
<evidence type="ECO:0000313" key="9">
    <source>
        <dbReference type="EMBL" id="TCC97806.1"/>
    </source>
</evidence>
<keyword evidence="10" id="KW-1185">Reference proteome</keyword>
<gene>
    <name evidence="9" type="ORF">EZ444_07805</name>
</gene>
<dbReference type="InterPro" id="IPR007863">
    <property type="entry name" value="Peptidase_M16_C"/>
</dbReference>
<dbReference type="Gene3D" id="3.30.830.10">
    <property type="entry name" value="Metalloenzyme, LuxS/M16 peptidase-like"/>
    <property type="match status" value="4"/>
</dbReference>
<evidence type="ECO:0000256" key="4">
    <source>
        <dbReference type="ARBA" id="ARBA00022833"/>
    </source>
</evidence>
<dbReference type="GO" id="GO:0006508">
    <property type="term" value="P:proteolysis"/>
    <property type="evidence" value="ECO:0007669"/>
    <property type="project" value="UniProtKB-KW"/>
</dbReference>
<dbReference type="OrthoDB" id="9811314at2"/>
<name>A0A4V2MKF2_9SPHI</name>
<keyword evidence="6" id="KW-0732">Signal</keyword>
<dbReference type="InterPro" id="IPR011249">
    <property type="entry name" value="Metalloenz_LuxS/M16"/>
</dbReference>
<comment type="similarity">
    <text evidence="1">Belongs to the peptidase M16 family.</text>
</comment>
<evidence type="ECO:0000256" key="1">
    <source>
        <dbReference type="ARBA" id="ARBA00007261"/>
    </source>
</evidence>
<feature type="signal peptide" evidence="6">
    <location>
        <begin position="1"/>
        <end position="22"/>
    </location>
</feature>
<feature type="domain" description="Peptidase M16 C-terminal" evidence="8">
    <location>
        <begin position="690"/>
        <end position="866"/>
    </location>
</feature>
<dbReference type="GO" id="GO:0046872">
    <property type="term" value="F:metal ion binding"/>
    <property type="evidence" value="ECO:0007669"/>
    <property type="project" value="InterPro"/>
</dbReference>
<protein>
    <submittedName>
        <fullName evidence="9">Insulinase family protein</fullName>
    </submittedName>
</protein>
<evidence type="ECO:0000256" key="3">
    <source>
        <dbReference type="ARBA" id="ARBA00022801"/>
    </source>
</evidence>
<keyword evidence="4" id="KW-0862">Zinc</keyword>
<keyword evidence="3" id="KW-0378">Hydrolase</keyword>